<organism evidence="9">
    <name type="scientific">Desertifilum tharense IPPAS B-1220</name>
    <dbReference type="NCBI Taxonomy" id="1781255"/>
    <lineage>
        <taxon>Bacteria</taxon>
        <taxon>Bacillati</taxon>
        <taxon>Cyanobacteriota</taxon>
        <taxon>Cyanophyceae</taxon>
        <taxon>Desertifilales</taxon>
        <taxon>Desertifilaceae</taxon>
        <taxon>Desertifilum</taxon>
    </lineage>
</organism>
<dbReference type="InterPro" id="IPR051689">
    <property type="entry name" value="Sterol_desaturase/TMEM195"/>
</dbReference>
<evidence type="ECO:0000313" key="9">
    <source>
        <dbReference type="EMBL" id="OEJ76211.1"/>
    </source>
</evidence>
<dbReference type="GO" id="GO:0050479">
    <property type="term" value="F:glyceryl-ether monooxygenase activity"/>
    <property type="evidence" value="ECO:0007669"/>
    <property type="project" value="TreeGrafter"/>
</dbReference>
<keyword evidence="3 7" id="KW-1133">Transmembrane helix</keyword>
<sequence length="260" mass="30373">MVLTRLIYAFVIFLVIFTPLELLFPLHSQKFFRRGWWADFLHFFVTRIFVNLCLAIAIFFLLPVLDQLINPNIQNLIAAQPFVLQLTIAVFVQELGAYFAHRLLHTVPFLWKFHAIHHSSEEIDWLSAARLHPLDQTFTRICGFIPLYILGFTKEILGLYIVVVTFNAIFIHANVRFKFGPLKWIVATPEFHRWHHVNDPAVYTKNLAGTFPVIDLIFGTLYLPKDKSPTQYGIGEPISDQYLSQLIHPFWRNENPQIDR</sequence>
<dbReference type="GO" id="GO:0012505">
    <property type="term" value="C:endomembrane system"/>
    <property type="evidence" value="ECO:0007669"/>
    <property type="project" value="UniProtKB-SubCell"/>
</dbReference>
<dbReference type="STRING" id="1781255.BH720_06400"/>
<comment type="caution">
    <text evidence="9">The sequence shown here is derived from an EMBL/GenBank/DDBJ whole genome shotgun (WGS) entry which is preliminary data.</text>
</comment>
<reference evidence="9" key="1">
    <citation type="submission" date="2016-09" db="EMBL/GenBank/DDBJ databases">
        <title>Draft genome of thermotolerant cyanobacterium Desertifilum sp. strain IPPAS B-1220.</title>
        <authorList>
            <person name="Sinetova M.A."/>
            <person name="Bolakhan K."/>
            <person name="Zayadan B.K."/>
            <person name="Mironov K.S."/>
            <person name="Ustinova V."/>
            <person name="Kupriyanova E.V."/>
            <person name="Sidorov R.A."/>
            <person name="Skrypnik A.N."/>
            <person name="Gogoleva N.E."/>
            <person name="Gogolev Y.V."/>
            <person name="Los D.A."/>
        </authorList>
    </citation>
    <scope>NUCLEOTIDE SEQUENCE [LARGE SCALE GENOMIC DNA]</scope>
    <source>
        <strain evidence="9">IPPAS B-1220</strain>
    </source>
</reference>
<feature type="transmembrane region" description="Helical" evidence="7">
    <location>
        <begin position="156"/>
        <end position="175"/>
    </location>
</feature>
<dbReference type="PANTHER" id="PTHR21624">
    <property type="entry name" value="STEROL DESATURASE-RELATED PROTEIN"/>
    <property type="match status" value="1"/>
</dbReference>
<gene>
    <name evidence="9" type="ORF">BH720_06400</name>
</gene>
<feature type="transmembrane region" description="Helical" evidence="7">
    <location>
        <begin position="6"/>
        <end position="24"/>
    </location>
</feature>
<proteinExistence type="predicted"/>
<dbReference type="AlphaFoldDB" id="A0A1E5QNL1"/>
<dbReference type="EMBL" id="MJGC01000041">
    <property type="protein sequence ID" value="OEJ76211.1"/>
    <property type="molecule type" value="Genomic_DNA"/>
</dbReference>
<evidence type="ECO:0000256" key="6">
    <source>
        <dbReference type="ARBA" id="ARBA00023136"/>
    </source>
</evidence>
<evidence type="ECO:0000256" key="2">
    <source>
        <dbReference type="ARBA" id="ARBA00022692"/>
    </source>
</evidence>
<evidence type="ECO:0000256" key="7">
    <source>
        <dbReference type="SAM" id="Phobius"/>
    </source>
</evidence>
<dbReference type="GO" id="GO:0008610">
    <property type="term" value="P:lipid biosynthetic process"/>
    <property type="evidence" value="ECO:0007669"/>
    <property type="project" value="InterPro"/>
</dbReference>
<accession>A0A1E5QNL1</accession>
<dbReference type="GO" id="GO:0016020">
    <property type="term" value="C:membrane"/>
    <property type="evidence" value="ECO:0007669"/>
    <property type="project" value="GOC"/>
</dbReference>
<name>A0A1E5QNL1_9CYAN</name>
<evidence type="ECO:0000259" key="8">
    <source>
        <dbReference type="Pfam" id="PF04116"/>
    </source>
</evidence>
<feature type="transmembrane region" description="Helical" evidence="7">
    <location>
        <begin position="36"/>
        <end position="62"/>
    </location>
</feature>
<keyword evidence="5" id="KW-0443">Lipid metabolism</keyword>
<feature type="domain" description="Fatty acid hydroxylase" evidence="8">
    <location>
        <begin position="87"/>
        <end position="220"/>
    </location>
</feature>
<protein>
    <recommendedName>
        <fullName evidence="8">Fatty acid hydroxylase domain-containing protein</fullName>
    </recommendedName>
</protein>
<dbReference type="InterPro" id="IPR006694">
    <property type="entry name" value="Fatty_acid_hydroxylase"/>
</dbReference>
<comment type="subcellular location">
    <subcellularLocation>
        <location evidence="1">Endomembrane system</location>
        <topology evidence="1">Multi-pass membrane protein</topology>
    </subcellularLocation>
</comment>
<dbReference type="GO" id="GO:0005506">
    <property type="term" value="F:iron ion binding"/>
    <property type="evidence" value="ECO:0007669"/>
    <property type="project" value="InterPro"/>
</dbReference>
<dbReference type="Pfam" id="PF04116">
    <property type="entry name" value="FA_hydroxylase"/>
    <property type="match status" value="1"/>
</dbReference>
<keyword evidence="2 7" id="KW-0812">Transmembrane</keyword>
<evidence type="ECO:0000256" key="5">
    <source>
        <dbReference type="ARBA" id="ARBA00023098"/>
    </source>
</evidence>
<keyword evidence="4" id="KW-0560">Oxidoreductase</keyword>
<dbReference type="PANTHER" id="PTHR21624:SF1">
    <property type="entry name" value="ALKYLGLYCEROL MONOOXYGENASE"/>
    <property type="match status" value="1"/>
</dbReference>
<evidence type="ECO:0000256" key="3">
    <source>
        <dbReference type="ARBA" id="ARBA00022989"/>
    </source>
</evidence>
<dbReference type="GO" id="GO:0006643">
    <property type="term" value="P:membrane lipid metabolic process"/>
    <property type="evidence" value="ECO:0007669"/>
    <property type="project" value="TreeGrafter"/>
</dbReference>
<evidence type="ECO:0000256" key="1">
    <source>
        <dbReference type="ARBA" id="ARBA00004127"/>
    </source>
</evidence>
<evidence type="ECO:0000256" key="4">
    <source>
        <dbReference type="ARBA" id="ARBA00023002"/>
    </source>
</evidence>
<keyword evidence="6 7" id="KW-0472">Membrane</keyword>